<dbReference type="Pfam" id="PF10099">
    <property type="entry name" value="RskA_C"/>
    <property type="match status" value="1"/>
</dbReference>
<evidence type="ECO:0000259" key="2">
    <source>
        <dbReference type="Pfam" id="PF10099"/>
    </source>
</evidence>
<gene>
    <name evidence="3" type="ORF">Q8X39_06040</name>
</gene>
<dbReference type="EMBL" id="JAUZEE010000002">
    <property type="protein sequence ID" value="MDP4300189.1"/>
    <property type="molecule type" value="Genomic_DNA"/>
</dbReference>
<sequence length="237" mass="24836">MDYSRSNLADRLAADYVVGTLRGGARRRFESLLPAHPVLRGAVRSWQVRLMPLTQALPPVRPPERVWTAIDQHLFGAARRGAAPQPSAAAVTRAVQRWWERLGLWQGLSAAASVAAIGLGVALSLPAPIQPPVVVVLSPNQSETRFVASVSADGRSLVLKPIDGVQLTASQAYELWALPPSGAPRSLGLVSARGGTTVQRAQLLKDTAAFAVSIEPPGGSPTGAPTGPVVSVGKIDS</sequence>
<accession>A0ABT9G116</accession>
<evidence type="ECO:0000313" key="4">
    <source>
        <dbReference type="Proteomes" id="UP001235760"/>
    </source>
</evidence>
<dbReference type="PANTHER" id="PTHR37461:SF1">
    <property type="entry name" value="ANTI-SIGMA-K FACTOR RSKA"/>
    <property type="match status" value="1"/>
</dbReference>
<name>A0ABT9G116_LEPDI</name>
<comment type="caution">
    <text evidence="3">The sequence shown here is derived from an EMBL/GenBank/DDBJ whole genome shotgun (WGS) entry which is preliminary data.</text>
</comment>
<feature type="region of interest" description="Disordered" evidence="1">
    <location>
        <begin position="215"/>
        <end position="237"/>
    </location>
</feature>
<dbReference type="Proteomes" id="UP001235760">
    <property type="component" value="Unassembled WGS sequence"/>
</dbReference>
<feature type="domain" description="Anti-sigma K factor RskA C-terminal" evidence="2">
    <location>
        <begin position="108"/>
        <end position="229"/>
    </location>
</feature>
<dbReference type="InterPro" id="IPR051474">
    <property type="entry name" value="Anti-sigma-K/W_factor"/>
</dbReference>
<proteinExistence type="predicted"/>
<dbReference type="RefSeq" id="WP_305748733.1">
    <property type="nucleotide sequence ID" value="NZ_JAUZEE010000002.1"/>
</dbReference>
<evidence type="ECO:0000313" key="3">
    <source>
        <dbReference type="EMBL" id="MDP4300189.1"/>
    </source>
</evidence>
<dbReference type="PANTHER" id="PTHR37461">
    <property type="entry name" value="ANTI-SIGMA-K FACTOR RSKA"/>
    <property type="match status" value="1"/>
</dbReference>
<organism evidence="3 4">
    <name type="scientific">Leptothrix discophora</name>
    <dbReference type="NCBI Taxonomy" id="89"/>
    <lineage>
        <taxon>Bacteria</taxon>
        <taxon>Pseudomonadati</taxon>
        <taxon>Pseudomonadota</taxon>
        <taxon>Betaproteobacteria</taxon>
        <taxon>Burkholderiales</taxon>
        <taxon>Sphaerotilaceae</taxon>
        <taxon>Leptothrix</taxon>
    </lineage>
</organism>
<keyword evidence="4" id="KW-1185">Reference proteome</keyword>
<protein>
    <submittedName>
        <fullName evidence="3">Anti-sigma factor</fullName>
    </submittedName>
</protein>
<dbReference type="InterPro" id="IPR018764">
    <property type="entry name" value="RskA_C"/>
</dbReference>
<reference evidence="3 4" key="1">
    <citation type="submission" date="2023-08" db="EMBL/GenBank/DDBJ databases">
        <authorList>
            <person name="Roldan D.M."/>
            <person name="Menes R.J."/>
        </authorList>
    </citation>
    <scope>NUCLEOTIDE SEQUENCE [LARGE SCALE GENOMIC DNA]</scope>
    <source>
        <strain evidence="3 4">CCM 2812</strain>
    </source>
</reference>
<evidence type="ECO:0000256" key="1">
    <source>
        <dbReference type="SAM" id="MobiDB-lite"/>
    </source>
</evidence>